<feature type="coiled-coil region" evidence="1">
    <location>
        <begin position="434"/>
        <end position="472"/>
    </location>
</feature>
<dbReference type="Proteomes" id="UP000182771">
    <property type="component" value="Unassembled WGS sequence"/>
</dbReference>
<name>A0A1H2ZHD6_9FLAO</name>
<dbReference type="EMBL" id="FNND01000010">
    <property type="protein sequence ID" value="SDX16850.1"/>
    <property type="molecule type" value="Genomic_DNA"/>
</dbReference>
<protein>
    <submittedName>
        <fullName evidence="2">Uncharacterized protein</fullName>
    </submittedName>
</protein>
<keyword evidence="3" id="KW-1185">Reference proteome</keyword>
<accession>A0A1H2ZHD6</accession>
<reference evidence="2 3" key="1">
    <citation type="submission" date="2016-10" db="EMBL/GenBank/DDBJ databases">
        <authorList>
            <person name="Varghese N."/>
            <person name="Submissions S."/>
        </authorList>
    </citation>
    <scope>NUCLEOTIDE SEQUENCE [LARGE SCALE GENOMIC DNA]</scope>
    <source>
        <strain evidence="2 3">DSM 11449</strain>
    </source>
</reference>
<dbReference type="GeneID" id="85017194"/>
<dbReference type="RefSeq" id="WP_016421216.1">
    <property type="nucleotide sequence ID" value="NZ_FNND01000010.1"/>
</dbReference>
<sequence length="1170" mass="136972">MKTQEKNVSLAGYDHTKTETMETVTNVFTEKDNHSYTICFLGGRDESIFRKRKYNISKRDIELLVKKIYEVFKKSSEIKILKIITSGTGGISEVVVKKFEKYSDKRDLREKGKEIQLIAVITTEEKKTPIGYDYVIRTDNVTEQMEAMMNLSNLFIGLPGSTSTNIATVVETISKKDSKENFIVLLHSYWYSVPFWKGELPVEKVKTLNKAFLFNQISPRQYSSATSKTASLEGLKEDILDCLYINVPKKERNIEYDVPILAIDFNYVIEEEKEVKIFSISYETESYINTSLEYFNYLNDSKYKENTHFAREEEVYAVTILPNGKHRRLEHLHYYPEKTHTSVSEYRLERLKNGSQLSGKDKIFEKFAKFLDKKQYGQTLLWRCKSFGAGLNKLRFSIFILFNQQLPETKINVIKLHVENFISQFSSSKTAEVIGEKNNKIEESNRELLNINKKLEESKKNVEEQARKAAYAQVFIRNLSHNIISHVLVHLQKGEDFSFNKLKSHIQKPNTYQGSFQLPWEEKQRGITPIEQQEQLAVFFRYISNRCFYLNEAVYGITNTVAEKRVYGELFKQLDENRILLNYISGIDNFKYQIHFIKETEEGYEIFDEKNDISIMLPGGTIGQQAFYNIIENIIRNTAKHNVIGMQDCVHFVVKFSNSKSLKKYYEVEIFDSIVQTNSRRLKSKLNNMLLKSAFNMNNNQLRSYGLGQLEMKAAGAFLQQEDIAKIGEFSEKTLKEYKKTGKNVVEIFQEHNLTFLHAFTTNQVYDEALQNLRETENRYLGYRFYVRKPEKYAFVFKEDYFLEEKNKKSLESYGISFLAAEGFKKSIEEGQVYSYEFIFLQEGAQDKLGELGECFYKTHNDKQTNRKERIEILSLLPERLMLIEKDFVKKLIDSKDIEDFEKKVWERWEGKEDEEIDENTTKVNQNICQDIIRETDIENGFDYDECRQVVFFNHLNNYRTWERLTEGVNTSLVTIEPLSSAAQRKLPGFKNDLEEYVEEARKSPICQKLVEAYFNKVIVIDERIQRAAESIYPAKDGQGVKEAEIFNYINVLIPKKEEIDLAKEHFSNDDKNAIIAYIDNIKKAEFLVIHYGILERIYNNDTNRTEAINKQLNKWVKVTRVIVTSGRGRQTLEHLPLSVNYLNISSLLYAFVENRNKYSINYILNQSRR</sequence>
<proteinExistence type="predicted"/>
<evidence type="ECO:0000313" key="2">
    <source>
        <dbReference type="EMBL" id="SDX16850.1"/>
    </source>
</evidence>
<comment type="caution">
    <text evidence="2">The sequence shown here is derived from an EMBL/GenBank/DDBJ whole genome shotgun (WGS) entry which is preliminary data.</text>
</comment>
<keyword evidence="1" id="KW-0175">Coiled coil</keyword>
<gene>
    <name evidence="2" type="ORF">SAMN05444420_11048</name>
</gene>
<organism evidence="2 3">
    <name type="scientific">Capnocytophaga granulosa</name>
    <dbReference type="NCBI Taxonomy" id="45242"/>
    <lineage>
        <taxon>Bacteria</taxon>
        <taxon>Pseudomonadati</taxon>
        <taxon>Bacteroidota</taxon>
        <taxon>Flavobacteriia</taxon>
        <taxon>Flavobacteriales</taxon>
        <taxon>Flavobacteriaceae</taxon>
        <taxon>Capnocytophaga</taxon>
    </lineage>
</organism>
<evidence type="ECO:0000256" key="1">
    <source>
        <dbReference type="SAM" id="Coils"/>
    </source>
</evidence>
<dbReference type="Gene3D" id="3.40.50.450">
    <property type="match status" value="1"/>
</dbReference>
<dbReference type="AlphaFoldDB" id="A0A1H2ZHD6"/>
<evidence type="ECO:0000313" key="3">
    <source>
        <dbReference type="Proteomes" id="UP000182771"/>
    </source>
</evidence>